<dbReference type="AlphaFoldDB" id="A0A1A2UC11"/>
<sequence length="70" mass="7601">MFVIRLANGEEIQGSESDGLEINQQTGVLTVSRVDGLEEITTYYSPMAWLSVTHRKKGTGVMPSAVSSAR</sequence>
<evidence type="ECO:0000313" key="1">
    <source>
        <dbReference type="EMBL" id="OBH86189.1"/>
    </source>
</evidence>
<reference evidence="1 2" key="1">
    <citation type="submission" date="2016-06" db="EMBL/GenBank/DDBJ databases">
        <authorList>
            <person name="Kjaerup R.B."/>
            <person name="Dalgaard T.S."/>
            <person name="Juul-Madsen H.R."/>
        </authorList>
    </citation>
    <scope>NUCLEOTIDE SEQUENCE [LARGE SCALE GENOMIC DNA]</scope>
    <source>
        <strain evidence="1 2">E2838</strain>
    </source>
</reference>
<gene>
    <name evidence="1" type="ORF">A5679_27040</name>
</gene>
<organism evidence="1 2">
    <name type="scientific">Mycobacterium scrofulaceum</name>
    <dbReference type="NCBI Taxonomy" id="1783"/>
    <lineage>
        <taxon>Bacteria</taxon>
        <taxon>Bacillati</taxon>
        <taxon>Actinomycetota</taxon>
        <taxon>Actinomycetes</taxon>
        <taxon>Mycobacteriales</taxon>
        <taxon>Mycobacteriaceae</taxon>
        <taxon>Mycobacterium</taxon>
    </lineage>
</organism>
<evidence type="ECO:0000313" key="2">
    <source>
        <dbReference type="Proteomes" id="UP000092207"/>
    </source>
</evidence>
<comment type="caution">
    <text evidence="1">The sequence shown here is derived from an EMBL/GenBank/DDBJ whole genome shotgun (WGS) entry which is preliminary data.</text>
</comment>
<dbReference type="Proteomes" id="UP000092207">
    <property type="component" value="Unassembled WGS sequence"/>
</dbReference>
<proteinExistence type="predicted"/>
<accession>A0A1A2UC11</accession>
<dbReference type="OrthoDB" id="4736050at2"/>
<name>A0A1A2UC11_MYCSC</name>
<dbReference type="EMBL" id="LZJY01000426">
    <property type="protein sequence ID" value="OBH86189.1"/>
    <property type="molecule type" value="Genomic_DNA"/>
</dbReference>
<dbReference type="RefSeq" id="WP_067282928.1">
    <property type="nucleotide sequence ID" value="NZ_LZJW01000182.1"/>
</dbReference>
<protein>
    <submittedName>
        <fullName evidence="1">Uncharacterized protein</fullName>
    </submittedName>
</protein>